<proteinExistence type="predicted"/>
<dbReference type="InterPro" id="IPR029044">
    <property type="entry name" value="Nucleotide-diphossugar_trans"/>
</dbReference>
<reference evidence="2 3" key="1">
    <citation type="journal article" date="2014" name="Genome Announc.">
        <title>Draft genome sequences of the altered schaedler flora, a defined bacterial community from gnotobiotic mice.</title>
        <authorList>
            <person name="Wannemuehler M.J."/>
            <person name="Overstreet A.M."/>
            <person name="Ward D.V."/>
            <person name="Phillips G.J."/>
        </authorList>
    </citation>
    <scope>NUCLEOTIDE SEQUENCE [LARGE SCALE GENOMIC DNA]</scope>
    <source>
        <strain evidence="2 3">ASF492</strain>
    </source>
</reference>
<feature type="domain" description="Nucleotidyl transferase" evidence="1">
    <location>
        <begin position="2"/>
        <end position="232"/>
    </location>
</feature>
<dbReference type="STRING" id="1235802.C823_02763"/>
<keyword evidence="2" id="KW-0548">Nucleotidyltransferase</keyword>
<sequence>MKVVILAGGYGTRISEESHLKPKPMIEIGGRPILWHIMKEYSFYGFHEFIICAGYKQHLIKEWFADYYLYNSDVTIDFSRGGETTVHNNAAEPWKVTIIDTGLDTMTGGRIRRVQKYIGEEPFLMTYGDGVCDVDIAKLVAFHKKHGKIATLTAVYLEQRFGVLEIGRNDRAVLAFREKAQVDGSQINAGYMVLEPGIFAYLKDDRTVFERETILQLVADGQLCAYQHEGFWQCMDTKREKEKLEEMITRGRAPWMVWNNE</sequence>
<dbReference type="PATRIC" id="fig|1235802.3.peg.2917"/>
<dbReference type="AlphaFoldDB" id="N2A8M8"/>
<dbReference type="PANTHER" id="PTHR47183:SF1">
    <property type="entry name" value="GLUCOSE-1-PHOSPHATE CYTIDYLYLTRANSFERASE"/>
    <property type="match status" value="1"/>
</dbReference>
<name>N2A8M8_9FIRM</name>
<dbReference type="GO" id="GO:0047343">
    <property type="term" value="F:glucose-1-phosphate cytidylyltransferase activity"/>
    <property type="evidence" value="ECO:0007669"/>
    <property type="project" value="InterPro"/>
</dbReference>
<dbReference type="Pfam" id="PF00483">
    <property type="entry name" value="NTP_transferase"/>
    <property type="match status" value="1"/>
</dbReference>
<protein>
    <submittedName>
        <fullName evidence="2">Glucose-1-phosphate cytidylyltransferase</fullName>
    </submittedName>
</protein>
<keyword evidence="2" id="KW-0808">Transferase</keyword>
<dbReference type="InterPro" id="IPR046981">
    <property type="entry name" value="G1P_cyt_trans"/>
</dbReference>
<dbReference type="InterPro" id="IPR013446">
    <property type="entry name" value="G1P_cyt_trans-like"/>
</dbReference>
<dbReference type="Proteomes" id="UP000012589">
    <property type="component" value="Unassembled WGS sequence"/>
</dbReference>
<dbReference type="eggNOG" id="COG1208">
    <property type="taxonomic scope" value="Bacteria"/>
</dbReference>
<dbReference type="CDD" id="cd02524">
    <property type="entry name" value="G1P_cytidylyltransferase"/>
    <property type="match status" value="1"/>
</dbReference>
<dbReference type="Gene3D" id="3.90.550.10">
    <property type="entry name" value="Spore Coat Polysaccharide Biosynthesis Protein SpsA, Chain A"/>
    <property type="match status" value="1"/>
</dbReference>
<dbReference type="SUPFAM" id="SSF53448">
    <property type="entry name" value="Nucleotide-diphospho-sugar transferases"/>
    <property type="match status" value="1"/>
</dbReference>
<keyword evidence="3" id="KW-1185">Reference proteome</keyword>
<dbReference type="PANTHER" id="PTHR47183">
    <property type="entry name" value="GLUCOSE-1-PHOSPHATE CYTIDYLYLTRANSFERASE-RELATED"/>
    <property type="match status" value="1"/>
</dbReference>
<dbReference type="GO" id="GO:0009243">
    <property type="term" value="P:O antigen biosynthetic process"/>
    <property type="evidence" value="ECO:0007669"/>
    <property type="project" value="InterPro"/>
</dbReference>
<dbReference type="OrthoDB" id="9803871at2"/>
<dbReference type="NCBIfam" id="TIGR02623">
    <property type="entry name" value="G1P_cyt_trans"/>
    <property type="match status" value="1"/>
</dbReference>
<dbReference type="HOGENOM" id="CLU_029499_10_0_9"/>
<dbReference type="InterPro" id="IPR005835">
    <property type="entry name" value="NTP_transferase_dom"/>
</dbReference>
<accession>N2A8M8</accession>
<evidence type="ECO:0000313" key="3">
    <source>
        <dbReference type="Proteomes" id="UP000012589"/>
    </source>
</evidence>
<gene>
    <name evidence="2" type="ORF">C823_02763</name>
</gene>
<evidence type="ECO:0000259" key="1">
    <source>
        <dbReference type="Pfam" id="PF00483"/>
    </source>
</evidence>
<comment type="caution">
    <text evidence="2">The sequence shown here is derived from an EMBL/GenBank/DDBJ whole genome shotgun (WGS) entry which is preliminary data.</text>
</comment>
<organism evidence="2 3">
    <name type="scientific">Eubacterium plexicaudatum ASF492</name>
    <dbReference type="NCBI Taxonomy" id="1235802"/>
    <lineage>
        <taxon>Bacteria</taxon>
        <taxon>Bacillati</taxon>
        <taxon>Bacillota</taxon>
        <taxon>Clostridia</taxon>
        <taxon>Eubacteriales</taxon>
        <taxon>Eubacteriaceae</taxon>
        <taxon>Eubacterium</taxon>
    </lineage>
</organism>
<dbReference type="EMBL" id="AQFT01000087">
    <property type="protein sequence ID" value="EMZ25747.1"/>
    <property type="molecule type" value="Genomic_DNA"/>
</dbReference>
<evidence type="ECO:0000313" key="2">
    <source>
        <dbReference type="EMBL" id="EMZ25747.1"/>
    </source>
</evidence>